<dbReference type="Proteomes" id="UP000827092">
    <property type="component" value="Unassembled WGS sequence"/>
</dbReference>
<name>A0AAV6UYS7_9ARAC</name>
<comment type="caution">
    <text evidence="1">The sequence shown here is derived from an EMBL/GenBank/DDBJ whole genome shotgun (WGS) entry which is preliminary data.</text>
</comment>
<organism evidence="1 2">
    <name type="scientific">Oedothorax gibbosus</name>
    <dbReference type="NCBI Taxonomy" id="931172"/>
    <lineage>
        <taxon>Eukaryota</taxon>
        <taxon>Metazoa</taxon>
        <taxon>Ecdysozoa</taxon>
        <taxon>Arthropoda</taxon>
        <taxon>Chelicerata</taxon>
        <taxon>Arachnida</taxon>
        <taxon>Araneae</taxon>
        <taxon>Araneomorphae</taxon>
        <taxon>Entelegynae</taxon>
        <taxon>Araneoidea</taxon>
        <taxon>Linyphiidae</taxon>
        <taxon>Erigoninae</taxon>
        <taxon>Oedothorax</taxon>
    </lineage>
</organism>
<accession>A0AAV6UYS7</accession>
<dbReference type="AlphaFoldDB" id="A0AAV6UYS7"/>
<evidence type="ECO:0000313" key="2">
    <source>
        <dbReference type="Proteomes" id="UP000827092"/>
    </source>
</evidence>
<gene>
    <name evidence="1" type="ORF">JTE90_003952</name>
</gene>
<keyword evidence="2" id="KW-1185">Reference proteome</keyword>
<reference evidence="1 2" key="1">
    <citation type="journal article" date="2022" name="Nat. Ecol. Evol.">
        <title>A masculinizing supergene underlies an exaggerated male reproductive morph in a spider.</title>
        <authorList>
            <person name="Hendrickx F."/>
            <person name="De Corte Z."/>
            <person name="Sonet G."/>
            <person name="Van Belleghem S.M."/>
            <person name="Kostlbacher S."/>
            <person name="Vangestel C."/>
        </authorList>
    </citation>
    <scope>NUCLEOTIDE SEQUENCE [LARGE SCALE GENOMIC DNA]</scope>
    <source>
        <strain evidence="1">W744_W776</strain>
    </source>
</reference>
<dbReference type="EMBL" id="JAFNEN010000233">
    <property type="protein sequence ID" value="KAG8188696.1"/>
    <property type="molecule type" value="Genomic_DNA"/>
</dbReference>
<proteinExistence type="predicted"/>
<protein>
    <submittedName>
        <fullName evidence="1">Uncharacterized protein</fullName>
    </submittedName>
</protein>
<sequence length="105" mass="12029">MKSPLMAYEANDIYHHPHTAPNFVFAGSYEVTVPPSFCWGFYVASFFTRQLTGGDTSNNAEWERVPFFHIWFLDGWCRVFARPILSLVQWKSCPDCCPCAVGAER</sequence>
<evidence type="ECO:0000313" key="1">
    <source>
        <dbReference type="EMBL" id="KAG8188696.1"/>
    </source>
</evidence>